<dbReference type="EMBL" id="JAERQJ010000008">
    <property type="protein sequence ID" value="MBL0685461.1"/>
    <property type="molecule type" value="Genomic_DNA"/>
</dbReference>
<dbReference type="GO" id="GO:0043565">
    <property type="term" value="F:sequence-specific DNA binding"/>
    <property type="evidence" value="ECO:0007669"/>
    <property type="project" value="InterPro"/>
</dbReference>
<organism evidence="5 6">
    <name type="scientific">Aquimarina mytili</name>
    <dbReference type="NCBI Taxonomy" id="874423"/>
    <lineage>
        <taxon>Bacteria</taxon>
        <taxon>Pseudomonadati</taxon>
        <taxon>Bacteroidota</taxon>
        <taxon>Flavobacteriia</taxon>
        <taxon>Flavobacteriales</taxon>
        <taxon>Flavobacteriaceae</taxon>
        <taxon>Aquimarina</taxon>
    </lineage>
</organism>
<reference evidence="5" key="1">
    <citation type="submission" date="2021-01" db="EMBL/GenBank/DDBJ databases">
        <authorList>
            <person name="Zhong Y.L."/>
        </authorList>
    </citation>
    <scope>NUCLEOTIDE SEQUENCE</scope>
    <source>
        <strain evidence="5">KCTC 23302</strain>
    </source>
</reference>
<protein>
    <submittedName>
        <fullName evidence="5">Helix-turn-helix transcriptional regulator</fullName>
    </submittedName>
</protein>
<dbReference type="AlphaFoldDB" id="A0A936ZZY9"/>
<dbReference type="Gene3D" id="1.10.10.60">
    <property type="entry name" value="Homeodomain-like"/>
    <property type="match status" value="2"/>
</dbReference>
<dbReference type="RefSeq" id="WP_201923580.1">
    <property type="nucleotide sequence ID" value="NZ_BAABAX010000002.1"/>
</dbReference>
<dbReference type="Proteomes" id="UP000651057">
    <property type="component" value="Unassembled WGS sequence"/>
</dbReference>
<dbReference type="PANTHER" id="PTHR43280">
    <property type="entry name" value="ARAC-FAMILY TRANSCRIPTIONAL REGULATOR"/>
    <property type="match status" value="1"/>
</dbReference>
<evidence type="ECO:0000313" key="5">
    <source>
        <dbReference type="EMBL" id="MBL0685461.1"/>
    </source>
</evidence>
<keyword evidence="2" id="KW-0238">DNA-binding</keyword>
<name>A0A936ZZY9_9FLAO</name>
<accession>A0A936ZZY9</accession>
<dbReference type="Pfam" id="PF12833">
    <property type="entry name" value="HTH_18"/>
    <property type="match status" value="1"/>
</dbReference>
<dbReference type="PROSITE" id="PS01124">
    <property type="entry name" value="HTH_ARAC_FAMILY_2"/>
    <property type="match status" value="1"/>
</dbReference>
<evidence type="ECO:0000313" key="6">
    <source>
        <dbReference type="Proteomes" id="UP000651057"/>
    </source>
</evidence>
<keyword evidence="6" id="KW-1185">Reference proteome</keyword>
<feature type="domain" description="HTH araC/xylS-type" evidence="4">
    <location>
        <begin position="206"/>
        <end position="304"/>
    </location>
</feature>
<evidence type="ECO:0000256" key="3">
    <source>
        <dbReference type="ARBA" id="ARBA00023163"/>
    </source>
</evidence>
<gene>
    <name evidence="5" type="ORF">JJQ60_18145</name>
</gene>
<keyword evidence="1" id="KW-0805">Transcription regulation</keyword>
<dbReference type="PANTHER" id="PTHR43280:SF28">
    <property type="entry name" value="HTH-TYPE TRANSCRIPTIONAL ACTIVATOR RHAS"/>
    <property type="match status" value="1"/>
</dbReference>
<evidence type="ECO:0000259" key="4">
    <source>
        <dbReference type="PROSITE" id="PS01124"/>
    </source>
</evidence>
<evidence type="ECO:0000256" key="2">
    <source>
        <dbReference type="ARBA" id="ARBA00023125"/>
    </source>
</evidence>
<comment type="caution">
    <text evidence="5">The sequence shown here is derived from an EMBL/GenBank/DDBJ whole genome shotgun (WGS) entry which is preliminary data.</text>
</comment>
<dbReference type="SMART" id="SM00342">
    <property type="entry name" value="HTH_ARAC"/>
    <property type="match status" value="1"/>
</dbReference>
<dbReference type="GO" id="GO:0003700">
    <property type="term" value="F:DNA-binding transcription factor activity"/>
    <property type="evidence" value="ECO:0007669"/>
    <property type="project" value="InterPro"/>
</dbReference>
<evidence type="ECO:0000256" key="1">
    <source>
        <dbReference type="ARBA" id="ARBA00023015"/>
    </source>
</evidence>
<keyword evidence="3" id="KW-0804">Transcription</keyword>
<proteinExistence type="predicted"/>
<sequence>MQEYKDIYYNHFSKKQGPLPPQFNRNENFMMRFKTQLPYYGYNENSLTIIYFKEGVGDLVVKDKKVKVDGNKFIVSNPSYGWEYFNKSEDYIDVLSFAVSDDLIAKFNFFAFASEEQLLSVPLEKIEQKSFFIEKIYNADHYPSGRLLKQIHQQSRTSNYEYLNPQELTIEVLQAIYQDQFRAYRMADQIAATKSSTKIEVLKRLLVAYEYIHDNVERKITIEDLSQAAALSEYHLYNSFKKVFGKTPHQYAISLKMRRAKDYIDTGHINISEIADILDFPDLASFSKLFKKTYGCSPANYKAA</sequence>
<dbReference type="InterPro" id="IPR018060">
    <property type="entry name" value="HTH_AraC"/>
</dbReference>
<dbReference type="SUPFAM" id="SSF46689">
    <property type="entry name" value="Homeodomain-like"/>
    <property type="match status" value="2"/>
</dbReference>
<dbReference type="InterPro" id="IPR009057">
    <property type="entry name" value="Homeodomain-like_sf"/>
</dbReference>